<protein>
    <submittedName>
        <fullName evidence="3">Cytochrome P460</fullName>
    </submittedName>
</protein>
<evidence type="ECO:0000259" key="2">
    <source>
        <dbReference type="Pfam" id="PF16694"/>
    </source>
</evidence>
<evidence type="ECO:0000256" key="1">
    <source>
        <dbReference type="SAM" id="SignalP"/>
    </source>
</evidence>
<feature type="signal peptide" evidence="1">
    <location>
        <begin position="1"/>
        <end position="27"/>
    </location>
</feature>
<dbReference type="OrthoDB" id="511546at2"/>
<evidence type="ECO:0000313" key="3">
    <source>
        <dbReference type="EMBL" id="SEF54557.1"/>
    </source>
</evidence>
<dbReference type="RefSeq" id="WP_103965589.1">
    <property type="nucleotide sequence ID" value="NZ_FNUX01000003.1"/>
</dbReference>
<feature type="domain" description="Cytochrome P460" evidence="2">
    <location>
        <begin position="51"/>
        <end position="183"/>
    </location>
</feature>
<gene>
    <name evidence="3" type="ORF">SAMN05216334_103110</name>
</gene>
<organism evidence="3 4">
    <name type="scientific">Nitrosomonas ureae</name>
    <dbReference type="NCBI Taxonomy" id="44577"/>
    <lineage>
        <taxon>Bacteria</taxon>
        <taxon>Pseudomonadati</taxon>
        <taxon>Pseudomonadota</taxon>
        <taxon>Betaproteobacteria</taxon>
        <taxon>Nitrosomonadales</taxon>
        <taxon>Nitrosomonadaceae</taxon>
        <taxon>Nitrosomonas</taxon>
    </lineage>
</organism>
<keyword evidence="1" id="KW-0732">Signal</keyword>
<name>A0A1H5SXP2_9PROT</name>
<dbReference type="EMBL" id="FNUX01000003">
    <property type="protein sequence ID" value="SEF54557.1"/>
    <property type="molecule type" value="Genomic_DNA"/>
</dbReference>
<feature type="chain" id="PRO_5009284418" evidence="1">
    <location>
        <begin position="28"/>
        <end position="196"/>
    </location>
</feature>
<dbReference type="InterPro" id="IPR032033">
    <property type="entry name" value="Cytochrome_P460"/>
</dbReference>
<dbReference type="Gene3D" id="3.50.70.20">
    <property type="entry name" value="Cytochrome P460"/>
    <property type="match status" value="1"/>
</dbReference>
<accession>A0A1H5SXP2</accession>
<sequence>MLQFKKTLLTSIVPMVLFIALASPVIASDAHHAHKGLNYGSFTKEHVLLTPKSYREWVFIGASVTPNELNDDKAAFPEFHNVYIDPTSWDHWKKTGEFRDGTVIVKELASVGGKEAPSGHGYFPGEFNGIAAMVKDSKRYPERPGNWAFFGFESYEAKQGIIQDDEACAACHKEHAAHDMIFTQFYPVLRAGKPGK</sequence>
<reference evidence="3 4" key="1">
    <citation type="submission" date="2016-10" db="EMBL/GenBank/DDBJ databases">
        <authorList>
            <person name="de Groot N.N."/>
        </authorList>
    </citation>
    <scope>NUCLEOTIDE SEQUENCE [LARGE SCALE GENOMIC DNA]</scope>
    <source>
        <strain evidence="3 4">Nm13</strain>
    </source>
</reference>
<proteinExistence type="predicted"/>
<dbReference type="CDD" id="cd20751">
    <property type="entry name" value="cyt_P460_Ne-like"/>
    <property type="match status" value="1"/>
</dbReference>
<dbReference type="InterPro" id="IPR038142">
    <property type="entry name" value="Cytochrome_P460_sp"/>
</dbReference>
<dbReference type="AlphaFoldDB" id="A0A1H5SXP2"/>
<dbReference type="Proteomes" id="UP000236753">
    <property type="component" value="Unassembled WGS sequence"/>
</dbReference>
<evidence type="ECO:0000313" key="4">
    <source>
        <dbReference type="Proteomes" id="UP000236753"/>
    </source>
</evidence>
<dbReference type="Pfam" id="PF16694">
    <property type="entry name" value="Cytochrome_P460"/>
    <property type="match status" value="1"/>
</dbReference>